<evidence type="ECO:0000313" key="2">
    <source>
        <dbReference type="EMBL" id="GAG18359.1"/>
    </source>
</evidence>
<organism evidence="2">
    <name type="scientific">marine sediment metagenome</name>
    <dbReference type="NCBI Taxonomy" id="412755"/>
    <lineage>
        <taxon>unclassified sequences</taxon>
        <taxon>metagenomes</taxon>
        <taxon>ecological metagenomes</taxon>
    </lineage>
</organism>
<gene>
    <name evidence="2" type="ORF">S01H1_56423</name>
</gene>
<comment type="caution">
    <text evidence="2">The sequence shown here is derived from an EMBL/GenBank/DDBJ whole genome shotgun (WGS) entry which is preliminary data.</text>
</comment>
<feature type="non-terminal residue" evidence="2">
    <location>
        <position position="1"/>
    </location>
</feature>
<protein>
    <recommendedName>
        <fullName evidence="3">Flp family type IVb pilin</fullName>
    </recommendedName>
</protein>
<name>X0VJ97_9ZZZZ</name>
<keyword evidence="1" id="KW-0812">Transmembrane</keyword>
<feature type="transmembrane region" description="Helical" evidence="1">
    <location>
        <begin position="35"/>
        <end position="56"/>
    </location>
</feature>
<keyword evidence="1" id="KW-1133">Transmembrane helix</keyword>
<evidence type="ECO:0000256" key="1">
    <source>
        <dbReference type="SAM" id="Phobius"/>
    </source>
</evidence>
<proteinExistence type="predicted"/>
<evidence type="ECO:0008006" key="3">
    <source>
        <dbReference type="Google" id="ProtNLM"/>
    </source>
</evidence>
<dbReference type="AlphaFoldDB" id="X0VJ97"/>
<reference evidence="2" key="1">
    <citation type="journal article" date="2014" name="Front. Microbiol.">
        <title>High frequency of phylogenetically diverse reductive dehalogenase-homologous genes in deep subseafloor sedimentary metagenomes.</title>
        <authorList>
            <person name="Kawai M."/>
            <person name="Futagami T."/>
            <person name="Toyoda A."/>
            <person name="Takaki Y."/>
            <person name="Nishi S."/>
            <person name="Hori S."/>
            <person name="Arai W."/>
            <person name="Tsubouchi T."/>
            <person name="Morono Y."/>
            <person name="Uchiyama I."/>
            <person name="Ito T."/>
            <person name="Fujiyama A."/>
            <person name="Inagaki F."/>
            <person name="Takami H."/>
        </authorList>
    </citation>
    <scope>NUCLEOTIDE SEQUENCE</scope>
    <source>
        <strain evidence="2">Expedition CK06-06</strain>
    </source>
</reference>
<sequence>DLARAGGTMPDRLKICLRRALVPSARDSGQTLTEYALLLLLIAIAALGAVALYGGALRGRWEWIISQLPF</sequence>
<accession>X0VJ97</accession>
<dbReference type="EMBL" id="BARS01036741">
    <property type="protein sequence ID" value="GAG18359.1"/>
    <property type="molecule type" value="Genomic_DNA"/>
</dbReference>
<keyword evidence="1" id="KW-0472">Membrane</keyword>